<name>A0AAE4G8W2_9BURK</name>
<dbReference type="InterPro" id="IPR008995">
    <property type="entry name" value="Mo/tungstate-bd_C_term_dom"/>
</dbReference>
<comment type="caution">
    <text evidence="9">The sequence shown here is derived from an EMBL/GenBank/DDBJ whole genome shotgun (WGS) entry which is preliminary data.</text>
</comment>
<reference evidence="9" key="1">
    <citation type="submission" date="2023-02" db="EMBL/GenBank/DDBJ databases">
        <title>Description of Herbaspirillum huttiense subsp. nephrolepsisexaltata and Herbaspirillum huttiense subsp. lycopersicon.</title>
        <authorList>
            <person name="Poudel M."/>
            <person name="Sharma A."/>
            <person name="Goss E."/>
            <person name="Tapia J.H."/>
            <person name="Harmon C.M."/>
            <person name="Jones J.B."/>
        </authorList>
    </citation>
    <scope>NUCLEOTIDE SEQUENCE</scope>
    <source>
        <strain evidence="9">NC40101</strain>
    </source>
</reference>
<dbReference type="GO" id="GO:0016887">
    <property type="term" value="F:ATP hydrolysis activity"/>
    <property type="evidence" value="ECO:0007669"/>
    <property type="project" value="InterPro"/>
</dbReference>
<keyword evidence="1" id="KW-0813">Transport</keyword>
<evidence type="ECO:0000256" key="2">
    <source>
        <dbReference type="ARBA" id="ARBA00022475"/>
    </source>
</evidence>
<evidence type="ECO:0000256" key="4">
    <source>
        <dbReference type="ARBA" id="ARBA00022741"/>
    </source>
</evidence>
<accession>A0AAE4G8W2</accession>
<dbReference type="InterPro" id="IPR003593">
    <property type="entry name" value="AAA+_ATPase"/>
</dbReference>
<dbReference type="PROSITE" id="PS50893">
    <property type="entry name" value="ABC_TRANSPORTER_2"/>
    <property type="match status" value="1"/>
</dbReference>
<proteinExistence type="predicted"/>
<dbReference type="InterPro" id="IPR027417">
    <property type="entry name" value="P-loop_NTPase"/>
</dbReference>
<keyword evidence="3" id="KW-0997">Cell inner membrane</keyword>
<dbReference type="SMART" id="SM00382">
    <property type="entry name" value="AAA"/>
    <property type="match status" value="1"/>
</dbReference>
<dbReference type="InterPro" id="IPR013611">
    <property type="entry name" value="Transp-assoc_OB_typ2"/>
</dbReference>
<evidence type="ECO:0000256" key="6">
    <source>
        <dbReference type="ARBA" id="ARBA00022967"/>
    </source>
</evidence>
<dbReference type="GO" id="GO:0043190">
    <property type="term" value="C:ATP-binding cassette (ABC) transporter complex"/>
    <property type="evidence" value="ECO:0007669"/>
    <property type="project" value="InterPro"/>
</dbReference>
<dbReference type="FunFam" id="3.40.50.300:FF:000425">
    <property type="entry name" value="Probable ABC transporter, ATP-binding subunit"/>
    <property type="match status" value="1"/>
</dbReference>
<dbReference type="InterPro" id="IPR017871">
    <property type="entry name" value="ABC_transporter-like_CS"/>
</dbReference>
<dbReference type="NCBIfam" id="TIGR03265">
    <property type="entry name" value="PhnT2"/>
    <property type="match status" value="1"/>
</dbReference>
<dbReference type="GO" id="GO:0005524">
    <property type="term" value="F:ATP binding"/>
    <property type="evidence" value="ECO:0007669"/>
    <property type="project" value="UniProtKB-KW"/>
</dbReference>
<evidence type="ECO:0000313" key="9">
    <source>
        <dbReference type="EMBL" id="MDT0336427.1"/>
    </source>
</evidence>
<dbReference type="InterPro" id="IPR017666">
    <property type="entry name" value="AminoethylPonate_ABC_PhnT2"/>
</dbReference>
<evidence type="ECO:0000256" key="1">
    <source>
        <dbReference type="ARBA" id="ARBA00022448"/>
    </source>
</evidence>
<organism evidence="9">
    <name type="scientific">Herbaspirillum huttiense subsp. nephrolepidis</name>
    <dbReference type="NCBI Taxonomy" id="3075126"/>
    <lineage>
        <taxon>Bacteria</taxon>
        <taxon>Pseudomonadati</taxon>
        <taxon>Pseudomonadota</taxon>
        <taxon>Betaproteobacteria</taxon>
        <taxon>Burkholderiales</taxon>
        <taxon>Oxalobacteraceae</taxon>
        <taxon>Herbaspirillum</taxon>
    </lineage>
</organism>
<dbReference type="Gene3D" id="3.40.50.300">
    <property type="entry name" value="P-loop containing nucleotide triphosphate hydrolases"/>
    <property type="match status" value="1"/>
</dbReference>
<sequence>MPVCPPDDTDGNARFLSVRGVDKRFGAFTALDGVSLEVRQGEMVCLLGPSGCGKTTLLRTIAGLERQDAGQIFAGGRDISDLPPQSRDYGILFQSYALFPNLTVADNVAYGLRNMKRQARQERVTEMLSMVGLAGSQSKYPGQLSGGQQQRVALARALAPSPSLLLLDEPLSALDAQVREHLQLEIRRLQKQFRITTLMVTHDQEEAMVMADRIAVMQHGRIEQFGTPAEIYRRPATPFVADFIGHANWLPFSRISGSQVTVGALRFEVRPEEAELQTGRLFCRPEAVELFATESCANRFQARVIDRIYLGNRYRLALAADALPGQTLLADVSGESHDRLAAQPAHDGLWVALPRQALQVFA</sequence>
<evidence type="ECO:0000259" key="8">
    <source>
        <dbReference type="PROSITE" id="PS50893"/>
    </source>
</evidence>
<keyword evidence="4" id="KW-0547">Nucleotide-binding</keyword>
<dbReference type="InterPro" id="IPR050093">
    <property type="entry name" value="ABC_SmlMolc_Importer"/>
</dbReference>
<dbReference type="PANTHER" id="PTHR42781">
    <property type="entry name" value="SPERMIDINE/PUTRESCINE IMPORT ATP-BINDING PROTEIN POTA"/>
    <property type="match status" value="1"/>
</dbReference>
<keyword evidence="5 9" id="KW-0067">ATP-binding</keyword>
<dbReference type="InterPro" id="IPR003439">
    <property type="entry name" value="ABC_transporter-like_ATP-bd"/>
</dbReference>
<evidence type="ECO:0000256" key="3">
    <source>
        <dbReference type="ARBA" id="ARBA00022519"/>
    </source>
</evidence>
<feature type="domain" description="ABC transporter" evidence="8">
    <location>
        <begin position="16"/>
        <end position="244"/>
    </location>
</feature>
<dbReference type="PANTHER" id="PTHR42781:SF5">
    <property type="entry name" value="PUTRESCINE TRANSPORT ATP-BINDING PROTEIN POTG"/>
    <property type="match status" value="1"/>
</dbReference>
<dbReference type="SUPFAM" id="SSF52540">
    <property type="entry name" value="P-loop containing nucleoside triphosphate hydrolases"/>
    <property type="match status" value="1"/>
</dbReference>
<dbReference type="Pfam" id="PF08402">
    <property type="entry name" value="TOBE_2"/>
    <property type="match status" value="1"/>
</dbReference>
<dbReference type="GO" id="GO:0022857">
    <property type="term" value="F:transmembrane transporter activity"/>
    <property type="evidence" value="ECO:0007669"/>
    <property type="project" value="InterPro"/>
</dbReference>
<gene>
    <name evidence="9" type="ORF">RJN63_06300</name>
</gene>
<dbReference type="Pfam" id="PF00005">
    <property type="entry name" value="ABC_tran"/>
    <property type="match status" value="1"/>
</dbReference>
<keyword evidence="7" id="KW-0472">Membrane</keyword>
<keyword evidence="2" id="KW-1003">Cell membrane</keyword>
<dbReference type="PROSITE" id="PS00211">
    <property type="entry name" value="ABC_TRANSPORTER_1"/>
    <property type="match status" value="1"/>
</dbReference>
<evidence type="ECO:0000256" key="5">
    <source>
        <dbReference type="ARBA" id="ARBA00022840"/>
    </source>
</evidence>
<dbReference type="RefSeq" id="WP_311434906.1">
    <property type="nucleotide sequence ID" value="NZ_JBCGUI010000002.1"/>
</dbReference>
<protein>
    <submittedName>
        <fullName evidence="9">2-aminoethylphosphonate ABC transporter ATP-binding protein</fullName>
    </submittedName>
</protein>
<dbReference type="AlphaFoldDB" id="A0AAE4G8W2"/>
<evidence type="ECO:0000256" key="7">
    <source>
        <dbReference type="ARBA" id="ARBA00023136"/>
    </source>
</evidence>
<keyword evidence="6" id="KW-1278">Translocase</keyword>
<dbReference type="SUPFAM" id="SSF50331">
    <property type="entry name" value="MOP-like"/>
    <property type="match status" value="1"/>
</dbReference>
<dbReference type="EMBL" id="JAVRAA010000002">
    <property type="protein sequence ID" value="MDT0336427.1"/>
    <property type="molecule type" value="Genomic_DNA"/>
</dbReference>
<dbReference type="GO" id="GO:0015697">
    <property type="term" value="P:quaternary ammonium group transport"/>
    <property type="evidence" value="ECO:0007669"/>
    <property type="project" value="UniProtKB-ARBA"/>
</dbReference>